<keyword evidence="2" id="KW-0805">Transcription regulation</keyword>
<dbReference type="AlphaFoldDB" id="A0A839QHU1"/>
<keyword evidence="7" id="KW-1185">Reference proteome</keyword>
<sequence>MADITLKQIEYLMAAAEAGSVTGAAAKLFLSQSAVSTALTDLEQALGAQLFVRHPRGMTLTAAGREALAEGRRVLAGVEEMRETARANVDSLAGRLRIGCYSTLAPVLLPRVIDGFLRKNPLVDLSFIEGSQSALADALRSGTIDLAIVYDYDVHEMRHPDEFTLRRVHASEPYVLLPPEHRLAGRRTVSLQELESEEMILFDLAPGGEYFLSLFHQAGLEPNVRFRTSSFEMVRAMVARGLGYSILSQRTDISMSYEGKVFTVCELAEEIKPLGISTSRLTRARPTRRMRAFAEELSRQLSSWRTGGNQES</sequence>
<evidence type="ECO:0000313" key="6">
    <source>
        <dbReference type="EMBL" id="MBB2995749.1"/>
    </source>
</evidence>
<reference evidence="6 7" key="1">
    <citation type="submission" date="2020-08" db="EMBL/GenBank/DDBJ databases">
        <title>Sequencing the genomes of 1000 actinobacteria strains.</title>
        <authorList>
            <person name="Klenk H.-P."/>
        </authorList>
    </citation>
    <scope>NUCLEOTIDE SEQUENCE [LARGE SCALE GENOMIC DNA]</scope>
    <source>
        <strain evidence="6 7">DSM 22826</strain>
    </source>
</reference>
<evidence type="ECO:0000313" key="7">
    <source>
        <dbReference type="Proteomes" id="UP000523000"/>
    </source>
</evidence>
<evidence type="ECO:0000256" key="4">
    <source>
        <dbReference type="ARBA" id="ARBA00023163"/>
    </source>
</evidence>
<dbReference type="RefSeq" id="WP_183510949.1">
    <property type="nucleotide sequence ID" value="NZ_BAABGK010000097.1"/>
</dbReference>
<feature type="domain" description="HTH lysR-type" evidence="5">
    <location>
        <begin position="4"/>
        <end position="61"/>
    </location>
</feature>
<dbReference type="FunFam" id="1.10.10.10:FF:000001">
    <property type="entry name" value="LysR family transcriptional regulator"/>
    <property type="match status" value="1"/>
</dbReference>
<dbReference type="GO" id="GO:0003677">
    <property type="term" value="F:DNA binding"/>
    <property type="evidence" value="ECO:0007669"/>
    <property type="project" value="UniProtKB-KW"/>
</dbReference>
<dbReference type="SUPFAM" id="SSF53850">
    <property type="entry name" value="Periplasmic binding protein-like II"/>
    <property type="match status" value="1"/>
</dbReference>
<dbReference type="EMBL" id="JACHVS010000001">
    <property type="protein sequence ID" value="MBB2995749.1"/>
    <property type="molecule type" value="Genomic_DNA"/>
</dbReference>
<gene>
    <name evidence="6" type="ORF">E9229_001940</name>
</gene>
<keyword evidence="3 6" id="KW-0238">DNA-binding</keyword>
<evidence type="ECO:0000256" key="1">
    <source>
        <dbReference type="ARBA" id="ARBA00009437"/>
    </source>
</evidence>
<dbReference type="PANTHER" id="PTHR30346:SF0">
    <property type="entry name" value="HCA OPERON TRANSCRIPTIONAL ACTIVATOR HCAR"/>
    <property type="match status" value="1"/>
</dbReference>
<dbReference type="PRINTS" id="PR00039">
    <property type="entry name" value="HTHLYSR"/>
</dbReference>
<evidence type="ECO:0000259" key="5">
    <source>
        <dbReference type="PROSITE" id="PS50931"/>
    </source>
</evidence>
<keyword evidence="4" id="KW-0804">Transcription</keyword>
<dbReference type="InterPro" id="IPR000847">
    <property type="entry name" value="LysR_HTH_N"/>
</dbReference>
<dbReference type="InterPro" id="IPR036388">
    <property type="entry name" value="WH-like_DNA-bd_sf"/>
</dbReference>
<evidence type="ECO:0000256" key="2">
    <source>
        <dbReference type="ARBA" id="ARBA00023015"/>
    </source>
</evidence>
<dbReference type="SUPFAM" id="SSF46785">
    <property type="entry name" value="Winged helix' DNA-binding domain"/>
    <property type="match status" value="1"/>
</dbReference>
<proteinExistence type="inferred from homology"/>
<evidence type="ECO:0000256" key="3">
    <source>
        <dbReference type="ARBA" id="ARBA00023125"/>
    </source>
</evidence>
<dbReference type="GO" id="GO:0032993">
    <property type="term" value="C:protein-DNA complex"/>
    <property type="evidence" value="ECO:0007669"/>
    <property type="project" value="TreeGrafter"/>
</dbReference>
<protein>
    <submittedName>
        <fullName evidence="6">DNA-binding transcriptional LysR family regulator</fullName>
    </submittedName>
</protein>
<dbReference type="InterPro" id="IPR036390">
    <property type="entry name" value="WH_DNA-bd_sf"/>
</dbReference>
<name>A0A839QHU1_9MICC</name>
<dbReference type="PANTHER" id="PTHR30346">
    <property type="entry name" value="TRANSCRIPTIONAL DUAL REGULATOR HCAR-RELATED"/>
    <property type="match status" value="1"/>
</dbReference>
<dbReference type="GO" id="GO:0003700">
    <property type="term" value="F:DNA-binding transcription factor activity"/>
    <property type="evidence" value="ECO:0007669"/>
    <property type="project" value="InterPro"/>
</dbReference>
<comment type="caution">
    <text evidence="6">The sequence shown here is derived from an EMBL/GenBank/DDBJ whole genome shotgun (WGS) entry which is preliminary data.</text>
</comment>
<dbReference type="Gene3D" id="1.10.10.10">
    <property type="entry name" value="Winged helix-like DNA-binding domain superfamily/Winged helix DNA-binding domain"/>
    <property type="match status" value="1"/>
</dbReference>
<dbReference type="Pfam" id="PF03466">
    <property type="entry name" value="LysR_substrate"/>
    <property type="match status" value="1"/>
</dbReference>
<dbReference type="Gene3D" id="3.40.190.10">
    <property type="entry name" value="Periplasmic binding protein-like II"/>
    <property type="match status" value="2"/>
</dbReference>
<dbReference type="InterPro" id="IPR005119">
    <property type="entry name" value="LysR_subst-bd"/>
</dbReference>
<comment type="similarity">
    <text evidence="1">Belongs to the LysR transcriptional regulatory family.</text>
</comment>
<dbReference type="Pfam" id="PF00126">
    <property type="entry name" value="HTH_1"/>
    <property type="match status" value="1"/>
</dbReference>
<accession>A0A839QHU1</accession>
<organism evidence="6 7">
    <name type="scientific">Paeniglutamicibacter cryotolerans</name>
    <dbReference type="NCBI Taxonomy" id="670079"/>
    <lineage>
        <taxon>Bacteria</taxon>
        <taxon>Bacillati</taxon>
        <taxon>Actinomycetota</taxon>
        <taxon>Actinomycetes</taxon>
        <taxon>Micrococcales</taxon>
        <taxon>Micrococcaceae</taxon>
        <taxon>Paeniglutamicibacter</taxon>
    </lineage>
</organism>
<dbReference type="Proteomes" id="UP000523000">
    <property type="component" value="Unassembled WGS sequence"/>
</dbReference>
<dbReference type="PROSITE" id="PS50931">
    <property type="entry name" value="HTH_LYSR"/>
    <property type="match status" value="1"/>
</dbReference>